<keyword evidence="8" id="KW-0472">Membrane</keyword>
<dbReference type="FunFam" id="3.30.565.10:FF:000006">
    <property type="entry name" value="Sensor histidine kinase WalK"/>
    <property type="match status" value="1"/>
</dbReference>
<evidence type="ECO:0000313" key="13">
    <source>
        <dbReference type="Proteomes" id="UP000593875"/>
    </source>
</evidence>
<dbReference type="Gene3D" id="3.30.450.40">
    <property type="match status" value="2"/>
</dbReference>
<dbReference type="Gene3D" id="3.30.565.10">
    <property type="entry name" value="Histidine kinase-like ATPase, C-terminal domain"/>
    <property type="match status" value="1"/>
</dbReference>
<dbReference type="KEGG" id="mlir:LPB04_23070"/>
<dbReference type="SUPFAM" id="SSF52172">
    <property type="entry name" value="CheY-like"/>
    <property type="match status" value="1"/>
</dbReference>
<dbReference type="Gene3D" id="3.40.50.2300">
    <property type="match status" value="1"/>
</dbReference>
<dbReference type="SMART" id="SM00387">
    <property type="entry name" value="HATPase_c"/>
    <property type="match status" value="1"/>
</dbReference>
<dbReference type="GO" id="GO:0000155">
    <property type="term" value="F:phosphorelay sensor kinase activity"/>
    <property type="evidence" value="ECO:0007669"/>
    <property type="project" value="InterPro"/>
</dbReference>
<accession>A0A7L9U5N9</accession>
<protein>
    <recommendedName>
        <fullName evidence="3">histidine kinase</fullName>
        <ecNumber evidence="3">2.7.13.3</ecNumber>
    </recommendedName>
</protein>
<dbReference type="PROSITE" id="PS50109">
    <property type="entry name" value="HIS_KIN"/>
    <property type="match status" value="1"/>
</dbReference>
<name>A0A7L9U5N9_9BURK</name>
<dbReference type="EC" id="2.7.13.3" evidence="3"/>
<keyword evidence="13" id="KW-1185">Reference proteome</keyword>
<dbReference type="CDD" id="cd00075">
    <property type="entry name" value="HATPase"/>
    <property type="match status" value="1"/>
</dbReference>
<dbReference type="PANTHER" id="PTHR43547:SF2">
    <property type="entry name" value="HYBRID SIGNAL TRANSDUCTION HISTIDINE KINASE C"/>
    <property type="match status" value="1"/>
</dbReference>
<dbReference type="Pfam" id="PF00512">
    <property type="entry name" value="HisKA"/>
    <property type="match status" value="1"/>
</dbReference>
<dbReference type="Gene3D" id="1.10.287.130">
    <property type="match status" value="1"/>
</dbReference>
<dbReference type="SUPFAM" id="SSF55781">
    <property type="entry name" value="GAF domain-like"/>
    <property type="match status" value="2"/>
</dbReference>
<dbReference type="SMART" id="SM00065">
    <property type="entry name" value="GAF"/>
    <property type="match status" value="2"/>
</dbReference>
<keyword evidence="5" id="KW-0808">Transferase</keyword>
<dbReference type="Gene3D" id="3.30.450.20">
    <property type="entry name" value="PAS domain"/>
    <property type="match status" value="1"/>
</dbReference>
<dbReference type="AlphaFoldDB" id="A0A7L9U5N9"/>
<keyword evidence="7" id="KW-0902">Two-component regulatory system</keyword>
<dbReference type="CDD" id="cd17580">
    <property type="entry name" value="REC_2_DhkD-like"/>
    <property type="match status" value="1"/>
</dbReference>
<comment type="subcellular location">
    <subcellularLocation>
        <location evidence="2">Cell inner membrane</location>
        <topology evidence="2">Multi-pass membrane protein</topology>
    </subcellularLocation>
</comment>
<keyword evidence="6" id="KW-0418">Kinase</keyword>
<evidence type="ECO:0000256" key="2">
    <source>
        <dbReference type="ARBA" id="ARBA00004429"/>
    </source>
</evidence>
<dbReference type="InterPro" id="IPR003661">
    <property type="entry name" value="HisK_dim/P_dom"/>
</dbReference>
<dbReference type="GO" id="GO:0005886">
    <property type="term" value="C:plasma membrane"/>
    <property type="evidence" value="ECO:0007669"/>
    <property type="project" value="UniProtKB-SubCell"/>
</dbReference>
<dbReference type="Pfam" id="PF01590">
    <property type="entry name" value="GAF"/>
    <property type="match status" value="1"/>
</dbReference>
<dbReference type="InterPro" id="IPR004358">
    <property type="entry name" value="Sig_transdc_His_kin-like_C"/>
</dbReference>
<dbReference type="FunFam" id="1.10.287.130:FF:000001">
    <property type="entry name" value="Two-component sensor histidine kinase"/>
    <property type="match status" value="1"/>
</dbReference>
<comment type="catalytic activity">
    <reaction evidence="1">
        <text>ATP + protein L-histidine = ADP + protein N-phospho-L-histidine.</text>
        <dbReference type="EC" id="2.7.13.3"/>
    </reaction>
</comment>
<feature type="domain" description="Histidine kinase" evidence="10">
    <location>
        <begin position="534"/>
        <end position="752"/>
    </location>
</feature>
<sequence>MSRAMRASHHDADAISVRALLRALPAPVGAPWPDGLRAAIDLMLGSRFPMFAAWGRDLRLVYNDAFVELLGERHPAWLGQPLAQAFTGSWAGVMPVLDAALAGEAALAEDLPLEAAQHDRLARRYVTLSASPLRERGEPAGVLCVLTDTTTRVLAAQQDRFQRELGATLRELLDPVAIMEAASALVGRYLAVGRVGYGEIDAGGQTVSVERDWTDGTIASLAGETRALDGFGPALIAELRAGRTLQLDDVAADPLAAPYAAGYASIGARAMIVVPIIEAGRLAAIFYLHEPAPREWSAREAALAEDVARQTREAVRRARVEETLRDETRILEVLNRTGQALASTLDADVLLQAITDAGTQLSGAKFGAFFYKVPGDPGEDLLLYTLSGAPRAAFEGFGNPRPTAIFHPTFYNEGIVRSDDITRDPRYGLSSPHYGMPHGHLPVRSYLAVPVVARSGTVLGGLFFGHPQAGVFSERTERIVAGVAAQAAVALDNARLYEAARKAAIERDALLQSERAARVEAERLSRMKDEFLAMLAHELRNPLAPISSSAALLNIQFRDEPRIGQASAIIGRQVKHMSRLIDDLLDVSRVTRGLVTLQVDELDLCEVVRSALDQARPLIDEQAHRVELDLPQCPVQVRGDATRLVQAVANILNNAAKYTPPAGTIRITLAREDGRARLQVRDNGSGMPPDLLPGVFELFTQGARTLARSQGGLGLGLALVKKLVEMHGGAVAAHSDGVGLGSVFTIELPCAQAESDAAADGAAVRMDAAAYRPLRVIVVDDNEDAADGLATLLRAQGHTVAVDYTASAALRRAMREAPDAMVVDIGLPDMDGYQLGALLRAEPATRNAVLIAATGYGGEQDRARARAAGFSHHLVKPVDMGALVRILQEAASRS</sequence>
<evidence type="ECO:0000256" key="6">
    <source>
        <dbReference type="ARBA" id="ARBA00022777"/>
    </source>
</evidence>
<dbReference type="InterPro" id="IPR036097">
    <property type="entry name" value="HisK_dim/P_sf"/>
</dbReference>
<dbReference type="Pfam" id="PF08448">
    <property type="entry name" value="PAS_4"/>
    <property type="match status" value="1"/>
</dbReference>
<dbReference type="Proteomes" id="UP000593875">
    <property type="component" value="Chromosome"/>
</dbReference>
<evidence type="ECO:0000259" key="10">
    <source>
        <dbReference type="PROSITE" id="PS50109"/>
    </source>
</evidence>
<gene>
    <name evidence="12" type="ORF">LPB04_23070</name>
</gene>
<evidence type="ECO:0000313" key="12">
    <source>
        <dbReference type="EMBL" id="QOL49719.1"/>
    </source>
</evidence>
<evidence type="ECO:0000259" key="11">
    <source>
        <dbReference type="PROSITE" id="PS50110"/>
    </source>
</evidence>
<evidence type="ECO:0000256" key="4">
    <source>
        <dbReference type="ARBA" id="ARBA00022553"/>
    </source>
</evidence>
<organism evidence="12 13">
    <name type="scientific">Massilia litorea</name>
    <dbReference type="NCBI Taxonomy" id="2769491"/>
    <lineage>
        <taxon>Bacteria</taxon>
        <taxon>Pseudomonadati</taxon>
        <taxon>Pseudomonadota</taxon>
        <taxon>Betaproteobacteria</taxon>
        <taxon>Burkholderiales</taxon>
        <taxon>Oxalobacteraceae</taxon>
        <taxon>Telluria group</taxon>
        <taxon>Massilia</taxon>
    </lineage>
</organism>
<dbReference type="Pfam" id="PF02518">
    <property type="entry name" value="HATPase_c"/>
    <property type="match status" value="1"/>
</dbReference>
<keyword evidence="4 9" id="KW-0597">Phosphoprotein</keyword>
<dbReference type="SMART" id="SM00388">
    <property type="entry name" value="HisKA"/>
    <property type="match status" value="1"/>
</dbReference>
<dbReference type="InterPro" id="IPR013656">
    <property type="entry name" value="PAS_4"/>
</dbReference>
<dbReference type="Pfam" id="PF00072">
    <property type="entry name" value="Response_reg"/>
    <property type="match status" value="1"/>
</dbReference>
<evidence type="ECO:0000256" key="7">
    <source>
        <dbReference type="ARBA" id="ARBA00023012"/>
    </source>
</evidence>
<dbReference type="PROSITE" id="PS50110">
    <property type="entry name" value="RESPONSE_REGULATORY"/>
    <property type="match status" value="1"/>
</dbReference>
<dbReference type="SUPFAM" id="SSF55874">
    <property type="entry name" value="ATPase domain of HSP90 chaperone/DNA topoisomerase II/histidine kinase"/>
    <property type="match status" value="1"/>
</dbReference>
<evidence type="ECO:0000256" key="9">
    <source>
        <dbReference type="PROSITE-ProRule" id="PRU00169"/>
    </source>
</evidence>
<dbReference type="PRINTS" id="PR00344">
    <property type="entry name" value="BCTRLSENSOR"/>
</dbReference>
<dbReference type="PANTHER" id="PTHR43547">
    <property type="entry name" value="TWO-COMPONENT HISTIDINE KINASE"/>
    <property type="match status" value="1"/>
</dbReference>
<dbReference type="InterPro" id="IPR003018">
    <property type="entry name" value="GAF"/>
</dbReference>
<evidence type="ECO:0000256" key="1">
    <source>
        <dbReference type="ARBA" id="ARBA00000085"/>
    </source>
</evidence>
<dbReference type="SUPFAM" id="SSF47384">
    <property type="entry name" value="Homodimeric domain of signal transducing histidine kinase"/>
    <property type="match status" value="1"/>
</dbReference>
<feature type="domain" description="Response regulatory" evidence="11">
    <location>
        <begin position="775"/>
        <end position="891"/>
    </location>
</feature>
<dbReference type="InterPro" id="IPR036890">
    <property type="entry name" value="HATPase_C_sf"/>
</dbReference>
<evidence type="ECO:0000256" key="8">
    <source>
        <dbReference type="ARBA" id="ARBA00023136"/>
    </source>
</evidence>
<reference evidence="12 13" key="1">
    <citation type="submission" date="2020-10" db="EMBL/GenBank/DDBJ databases">
        <title>Genome sequencing of Massilia sp. LPB0304.</title>
        <authorList>
            <person name="Kim J."/>
        </authorList>
    </citation>
    <scope>NUCLEOTIDE SEQUENCE [LARGE SCALE GENOMIC DNA]</scope>
    <source>
        <strain evidence="12 13">LPB0304</strain>
    </source>
</reference>
<dbReference type="CDD" id="cd00082">
    <property type="entry name" value="HisKA"/>
    <property type="match status" value="1"/>
</dbReference>
<dbReference type="SMART" id="SM00448">
    <property type="entry name" value="REC"/>
    <property type="match status" value="1"/>
</dbReference>
<proteinExistence type="predicted"/>
<dbReference type="Pfam" id="PF13185">
    <property type="entry name" value="GAF_2"/>
    <property type="match status" value="1"/>
</dbReference>
<evidence type="ECO:0000256" key="3">
    <source>
        <dbReference type="ARBA" id="ARBA00012438"/>
    </source>
</evidence>
<dbReference type="InterPro" id="IPR003594">
    <property type="entry name" value="HATPase_dom"/>
</dbReference>
<evidence type="ECO:0000256" key="5">
    <source>
        <dbReference type="ARBA" id="ARBA00022679"/>
    </source>
</evidence>
<dbReference type="InterPro" id="IPR001789">
    <property type="entry name" value="Sig_transdc_resp-reg_receiver"/>
</dbReference>
<feature type="modified residue" description="4-aspartylphosphate" evidence="9">
    <location>
        <position position="824"/>
    </location>
</feature>
<dbReference type="InterPro" id="IPR005467">
    <property type="entry name" value="His_kinase_dom"/>
</dbReference>
<dbReference type="InterPro" id="IPR029016">
    <property type="entry name" value="GAF-like_dom_sf"/>
</dbReference>
<dbReference type="InterPro" id="IPR011006">
    <property type="entry name" value="CheY-like_superfamily"/>
</dbReference>
<dbReference type="EMBL" id="CP062941">
    <property type="protein sequence ID" value="QOL49719.1"/>
    <property type="molecule type" value="Genomic_DNA"/>
</dbReference>